<comment type="caution">
    <text evidence="8">The sequence shown here is derived from an EMBL/GenBank/DDBJ whole genome shotgun (WGS) entry which is preliminary data.</text>
</comment>
<keyword evidence="5" id="KW-0539">Nucleus</keyword>
<evidence type="ECO:0000259" key="7">
    <source>
        <dbReference type="SMART" id="SM01156"/>
    </source>
</evidence>
<dbReference type="InterPro" id="IPR039678">
    <property type="entry name" value="CTNNBL1"/>
</dbReference>
<dbReference type="KEGG" id="tasa:A1Q1_01942"/>
<dbReference type="SUPFAM" id="SSF48371">
    <property type="entry name" value="ARM repeat"/>
    <property type="match status" value="1"/>
</dbReference>
<dbReference type="Gene3D" id="1.25.10.10">
    <property type="entry name" value="Leucine-rich Repeat Variant"/>
    <property type="match status" value="1"/>
</dbReference>
<name>J5QT22_TRIAS</name>
<keyword evidence="2" id="KW-0597">Phosphoprotein</keyword>
<evidence type="ECO:0000313" key="8">
    <source>
        <dbReference type="EMBL" id="EJT48953.1"/>
    </source>
</evidence>
<organism evidence="8 9">
    <name type="scientific">Trichosporon asahii var. asahii (strain ATCC 90039 / CBS 2479 / JCM 2466 / KCTC 7840 / NBRC 103889/ NCYC 2677 / UAMH 7654)</name>
    <name type="common">Yeast</name>
    <dbReference type="NCBI Taxonomy" id="1186058"/>
    <lineage>
        <taxon>Eukaryota</taxon>
        <taxon>Fungi</taxon>
        <taxon>Dikarya</taxon>
        <taxon>Basidiomycota</taxon>
        <taxon>Agaricomycotina</taxon>
        <taxon>Tremellomycetes</taxon>
        <taxon>Trichosporonales</taxon>
        <taxon>Trichosporonaceae</taxon>
        <taxon>Trichosporon</taxon>
    </lineage>
</organism>
<dbReference type="InterPro" id="IPR016024">
    <property type="entry name" value="ARM-type_fold"/>
</dbReference>
<keyword evidence="4" id="KW-0175">Coiled coil</keyword>
<dbReference type="HOGENOM" id="CLU_017098_0_0_1"/>
<evidence type="ECO:0000256" key="1">
    <source>
        <dbReference type="ARBA" id="ARBA00004123"/>
    </source>
</evidence>
<accession>J5QT22</accession>
<gene>
    <name evidence="8" type="ORF">A1Q1_01942</name>
</gene>
<dbReference type="GO" id="GO:0005681">
    <property type="term" value="C:spliceosomal complex"/>
    <property type="evidence" value="ECO:0007669"/>
    <property type="project" value="TreeGrafter"/>
</dbReference>
<dbReference type="SMART" id="SM01156">
    <property type="entry name" value="DUF1716"/>
    <property type="match status" value="1"/>
</dbReference>
<dbReference type="GeneID" id="25985456"/>
<reference evidence="8 9" key="1">
    <citation type="journal article" date="2012" name="Eukaryot. Cell">
        <title>Draft genome sequence of CBS 2479, the standard type strain of Trichosporon asahii.</title>
        <authorList>
            <person name="Yang R.Y."/>
            <person name="Li H.T."/>
            <person name="Zhu H."/>
            <person name="Zhou G.P."/>
            <person name="Wang M."/>
            <person name="Wang L."/>
        </authorList>
    </citation>
    <scope>NUCLEOTIDE SEQUENCE [LARGE SCALE GENOMIC DNA]</scope>
    <source>
        <strain evidence="9">ATCC 90039 / CBS 2479 / JCM 2466 / KCTC 7840 / NCYC 2677 / UAMH 7654</strain>
    </source>
</reference>
<comment type="subcellular location">
    <subcellularLocation>
        <location evidence="1">Nucleus</location>
    </subcellularLocation>
</comment>
<feature type="region of interest" description="Disordered" evidence="6">
    <location>
        <begin position="1"/>
        <end position="22"/>
    </location>
</feature>
<dbReference type="EMBL" id="ALBS01000183">
    <property type="protein sequence ID" value="EJT48953.1"/>
    <property type="molecule type" value="Genomic_DNA"/>
</dbReference>
<dbReference type="RefSeq" id="XP_014180425.1">
    <property type="nucleotide sequence ID" value="XM_014324950.1"/>
</dbReference>
<feature type="region of interest" description="Disordered" evidence="6">
    <location>
        <begin position="34"/>
        <end position="60"/>
    </location>
</feature>
<feature type="domain" description="Beta-catenin-like protein 1 N-terminal" evidence="7">
    <location>
        <begin position="51"/>
        <end position="131"/>
    </location>
</feature>
<dbReference type="InterPro" id="IPR011989">
    <property type="entry name" value="ARM-like"/>
</dbReference>
<dbReference type="InterPro" id="IPR013180">
    <property type="entry name" value="CTNNBL1_N"/>
</dbReference>
<dbReference type="VEuPathDB" id="FungiDB:A1Q1_01942"/>
<evidence type="ECO:0000256" key="3">
    <source>
        <dbReference type="ARBA" id="ARBA00022737"/>
    </source>
</evidence>
<dbReference type="AlphaFoldDB" id="J5QT22"/>
<evidence type="ECO:0000313" key="9">
    <source>
        <dbReference type="Proteomes" id="UP000002748"/>
    </source>
</evidence>
<dbReference type="PANTHER" id="PTHR14978:SF0">
    <property type="entry name" value="BETA-CATENIN-LIKE PROTEIN 1"/>
    <property type="match status" value="1"/>
</dbReference>
<dbReference type="OrthoDB" id="1898821at2759"/>
<sequence>MDIDKMFKLPPGGTGQGVKRKLPDLPSEEVLKRFRQDSSANESGDRMVNPTAADDARADGESKSWTYSIAPARTMLRFIESESSLDAVIKEFLPLTQNPALYYPEIVAQGTVARLCSLLAHDNTDIALDVIEVLQELTDDDIDSEGLGDGGDNSSSASRLAVAQLIDDLLLVSNLGRLDEKEDADRQGVFQTLGIFENLLSFMPPLAEQIGESTSFLDWLLRRIREEDFDSNKQYAAEVLSILLQSSHSNVSKVAAAEGIDALLLVLSRDPEDGEESEFMENAFDCLCSIVRVNEFKSAFVVAEGMELMIIMISRALRRYARPEDAVLSLHGQREDVEGVYEEERYLRRLDAGLSALQLCDYVLAWVCVEDDGAKAHIEKLLARRGDGLVQITQTLRGRSLHAAVTDGTDMLGRMSDIKDDVPGDHSDSALSQRRYILQELVQSLS</sequence>
<dbReference type="Pfam" id="PF08216">
    <property type="entry name" value="CTNNBL"/>
    <property type="match status" value="2"/>
</dbReference>
<evidence type="ECO:0000256" key="5">
    <source>
        <dbReference type="ARBA" id="ARBA00023242"/>
    </source>
</evidence>
<protein>
    <recommendedName>
        <fullName evidence="7">Beta-catenin-like protein 1 N-terminal domain-containing protein</fullName>
    </recommendedName>
</protein>
<dbReference type="Proteomes" id="UP000002748">
    <property type="component" value="Unassembled WGS sequence"/>
</dbReference>
<evidence type="ECO:0000256" key="4">
    <source>
        <dbReference type="ARBA" id="ARBA00023054"/>
    </source>
</evidence>
<evidence type="ECO:0000256" key="6">
    <source>
        <dbReference type="SAM" id="MobiDB-lite"/>
    </source>
</evidence>
<dbReference type="PANTHER" id="PTHR14978">
    <property type="entry name" value="BETA-CATENIN-LIKE PROTEIN 1 NUCLEAR ASSOCIATED PROTEIN"/>
    <property type="match status" value="1"/>
</dbReference>
<keyword evidence="3" id="KW-0677">Repeat</keyword>
<proteinExistence type="predicted"/>
<evidence type="ECO:0000256" key="2">
    <source>
        <dbReference type="ARBA" id="ARBA00022553"/>
    </source>
</evidence>